<dbReference type="WBParaSite" id="MBELARI_LOCUS18684">
    <property type="protein sequence ID" value="MBELARI_LOCUS18684"/>
    <property type="gene ID" value="MBELARI_LOCUS18684"/>
</dbReference>
<accession>A0AAF3J665</accession>
<name>A0AAF3J665_9BILA</name>
<dbReference type="Proteomes" id="UP000887575">
    <property type="component" value="Unassembled WGS sequence"/>
</dbReference>
<keyword evidence="1" id="KW-0175">Coiled coil</keyword>
<protein>
    <submittedName>
        <fullName evidence="4">Uncharacterized protein</fullName>
    </submittedName>
</protein>
<organism evidence="3 4">
    <name type="scientific">Mesorhabditis belari</name>
    <dbReference type="NCBI Taxonomy" id="2138241"/>
    <lineage>
        <taxon>Eukaryota</taxon>
        <taxon>Metazoa</taxon>
        <taxon>Ecdysozoa</taxon>
        <taxon>Nematoda</taxon>
        <taxon>Chromadorea</taxon>
        <taxon>Rhabditida</taxon>
        <taxon>Rhabditina</taxon>
        <taxon>Rhabditomorpha</taxon>
        <taxon>Rhabditoidea</taxon>
        <taxon>Rhabditidae</taxon>
        <taxon>Mesorhabditinae</taxon>
        <taxon>Mesorhabditis</taxon>
    </lineage>
</organism>
<sequence>MEESRGKLIDVHGRKTLVVESIWDQELQNQITEQATVVFEENNAKKLSLESEAAKRFKSSLETNKAANKHVEELHKTIVALNEQATLIAKKGKETEKSFNNLEEKLRNGTSKVNAGFLEVQKIREIVMQAQEPIRFEGQREISELEAHIAKVRECIAVMAKVDIQQFQTELAEQSRRDNEVTLLCTHKKNEIQMFYSRKAHANNSLEEVLGALGGLEKLLSEHERSNGTKSEQIAELQHRKKDLGTAHGEVTTEENVFTDFEDLIAKPTFLHAEISKETATLDESVFEIERVKEDNQKTGELIERTRLKSKEHWESMMQAFDELLKKIENDALAIQANWDAGQLLYDKERCKSQLLIRLQDVEKNQHQHQLTNQDLDGDIDQDRSTLVECQREIQTLATDAYRNLPESEKIRYDLKAIESQTEKIGHEISAFNEQIRAIEEQRLSIEKNIERKQNECASKIDDKEKELAALIAANNKKKQKIIMESEKHQVSIQTAEKDVQSKLVEDDRKVPGGKSLAARLEKANAFMKKGEKIVKINEEPAIMLSKPNNEQMPEQLASQKRNYAFDSSDDSDATIETEAGEMFDLSFNEPARSKKVAIGDIAPEIARESLFNKVEQTGLTKRTSKPKPQAKRKRYDSDSTMMTDDESFQNSFFGSNVTRPSSIYPKAINKVTSSPRPERMRKPVTYAFHSDNSMSTTMNDDPEIFLNFDKAVTSTPKAIKRNSTLKGGNRATRASAVNKRGRAVTRGRGRGK</sequence>
<evidence type="ECO:0000256" key="2">
    <source>
        <dbReference type="SAM" id="MobiDB-lite"/>
    </source>
</evidence>
<feature type="region of interest" description="Disordered" evidence="2">
    <location>
        <begin position="618"/>
        <end position="657"/>
    </location>
</feature>
<keyword evidence="3" id="KW-1185">Reference proteome</keyword>
<dbReference type="AlphaFoldDB" id="A0AAF3J665"/>
<evidence type="ECO:0000313" key="3">
    <source>
        <dbReference type="Proteomes" id="UP000887575"/>
    </source>
</evidence>
<reference evidence="4" key="1">
    <citation type="submission" date="2024-02" db="UniProtKB">
        <authorList>
            <consortium name="WormBaseParasite"/>
        </authorList>
    </citation>
    <scope>IDENTIFICATION</scope>
</reference>
<feature type="coiled-coil region" evidence="1">
    <location>
        <begin position="429"/>
        <end position="481"/>
    </location>
</feature>
<feature type="compositionally biased region" description="Basic residues" evidence="2">
    <location>
        <begin position="740"/>
        <end position="753"/>
    </location>
</feature>
<evidence type="ECO:0000256" key="1">
    <source>
        <dbReference type="SAM" id="Coils"/>
    </source>
</evidence>
<proteinExistence type="predicted"/>
<evidence type="ECO:0000313" key="4">
    <source>
        <dbReference type="WBParaSite" id="MBELARI_LOCUS18684"/>
    </source>
</evidence>
<feature type="compositionally biased region" description="Basic residues" evidence="2">
    <location>
        <begin position="623"/>
        <end position="635"/>
    </location>
</feature>
<feature type="region of interest" description="Disordered" evidence="2">
    <location>
        <begin position="722"/>
        <end position="753"/>
    </location>
</feature>